<sequence length="38" mass="4165">MTTETVTERLHQMTHRMGAAQVGIILPNFPGVSIRLSA</sequence>
<gene>
    <name evidence="1" type="ORF">CBM2613_B180122</name>
</gene>
<reference evidence="1" key="1">
    <citation type="submission" date="2018-01" db="EMBL/GenBank/DDBJ databases">
        <authorList>
            <person name="Clerissi C."/>
        </authorList>
    </citation>
    <scope>NUCLEOTIDE SEQUENCE</scope>
    <source>
        <strain evidence="1">Cupriavidus taiwanensis STM 8556</strain>
    </source>
</reference>
<proteinExistence type="predicted"/>
<comment type="caution">
    <text evidence="1">The sequence shown here is derived from an EMBL/GenBank/DDBJ whole genome shotgun (WGS) entry which is preliminary data.</text>
</comment>
<dbReference type="Proteomes" id="UP000256952">
    <property type="component" value="Chromosome CBM2613_b"/>
</dbReference>
<protein>
    <submittedName>
        <fullName evidence="1">Uncharacterized protein</fullName>
    </submittedName>
</protein>
<dbReference type="AlphaFoldDB" id="A0A375E8V3"/>
<evidence type="ECO:0000313" key="1">
    <source>
        <dbReference type="EMBL" id="SOZ71679.1"/>
    </source>
</evidence>
<organism evidence="1">
    <name type="scientific">Cupriavidus taiwanensis</name>
    <dbReference type="NCBI Taxonomy" id="164546"/>
    <lineage>
        <taxon>Bacteria</taxon>
        <taxon>Pseudomonadati</taxon>
        <taxon>Pseudomonadota</taxon>
        <taxon>Betaproteobacteria</taxon>
        <taxon>Burkholderiales</taxon>
        <taxon>Burkholderiaceae</taxon>
        <taxon>Cupriavidus</taxon>
    </lineage>
</organism>
<dbReference type="EMBL" id="OFTH01000043">
    <property type="protein sequence ID" value="SOZ71679.1"/>
    <property type="molecule type" value="Genomic_DNA"/>
</dbReference>
<accession>A0A375E8V3</accession>
<name>A0A375E8V3_9BURK</name>